<protein>
    <recommendedName>
        <fullName evidence="2">Retrotransposon gag domain-containing protein</fullName>
    </recommendedName>
</protein>
<name>A0A371IE07_MUCPR</name>
<evidence type="ECO:0000313" key="4">
    <source>
        <dbReference type="Proteomes" id="UP000257109"/>
    </source>
</evidence>
<evidence type="ECO:0000313" key="3">
    <source>
        <dbReference type="EMBL" id="RDY13234.1"/>
    </source>
</evidence>
<dbReference type="Pfam" id="PF03732">
    <property type="entry name" value="Retrotrans_gag"/>
    <property type="match status" value="1"/>
</dbReference>
<reference evidence="3" key="1">
    <citation type="submission" date="2018-05" db="EMBL/GenBank/DDBJ databases">
        <title>Draft genome of Mucuna pruriens seed.</title>
        <authorList>
            <person name="Nnadi N.E."/>
            <person name="Vos R."/>
            <person name="Hasami M.H."/>
            <person name="Devisetty U.K."/>
            <person name="Aguiy J.C."/>
        </authorList>
    </citation>
    <scope>NUCLEOTIDE SEQUENCE [LARGE SCALE GENOMIC DNA]</scope>
    <source>
        <strain evidence="3">JCA_2017</strain>
    </source>
</reference>
<dbReference type="PANTHER" id="PTHR35046">
    <property type="entry name" value="ZINC KNUCKLE (CCHC-TYPE) FAMILY PROTEIN"/>
    <property type="match status" value="1"/>
</dbReference>
<evidence type="ECO:0000259" key="2">
    <source>
        <dbReference type="Pfam" id="PF03732"/>
    </source>
</evidence>
<feature type="non-terminal residue" evidence="3">
    <location>
        <position position="1"/>
    </location>
</feature>
<dbReference type="OrthoDB" id="1731207at2759"/>
<dbReference type="PANTHER" id="PTHR35046:SF9">
    <property type="entry name" value="RNA-DIRECTED DNA POLYMERASE"/>
    <property type="match status" value="1"/>
</dbReference>
<gene>
    <name evidence="3" type="ORF">CR513_01877</name>
</gene>
<feature type="compositionally biased region" description="Basic and acidic residues" evidence="1">
    <location>
        <begin position="210"/>
        <end position="229"/>
    </location>
</feature>
<dbReference type="EMBL" id="QJKJ01000312">
    <property type="protein sequence ID" value="RDY13234.1"/>
    <property type="molecule type" value="Genomic_DNA"/>
</dbReference>
<sequence>MKGALKKITIVRGAEVHNPLWEGGTNDMGKLREIKGNCKPKVYVDWELKVDQILGYFDLHGRMVVRLVTLELGDYDLVWWTQMLEDIRVDIRDPCKDWVALKKMMRDRFVLPSYTRDLYNELQRLYQGSRSMEEYHKEMEIGLMRAQIRESEEGRMTQFLHGLNREIEDVVELQHYSTLGELVHQTIKVEMKIRRRSAFRKTYVGSSGWKGKEKEKEKVRREKSPKKGSDPVLGQKEVASTPTTNAPRTSNIKCFKFLGKGHIALQCPIRRVIVMKDNGEVESESSRGEDTSITEAESLSDDSHYKGDLLVVRRL</sequence>
<dbReference type="InterPro" id="IPR005162">
    <property type="entry name" value="Retrotrans_gag_dom"/>
</dbReference>
<dbReference type="AlphaFoldDB" id="A0A371IE07"/>
<feature type="region of interest" description="Disordered" evidence="1">
    <location>
        <begin position="210"/>
        <end position="245"/>
    </location>
</feature>
<organism evidence="3 4">
    <name type="scientific">Mucuna pruriens</name>
    <name type="common">Velvet bean</name>
    <name type="synonym">Dolichos pruriens</name>
    <dbReference type="NCBI Taxonomy" id="157652"/>
    <lineage>
        <taxon>Eukaryota</taxon>
        <taxon>Viridiplantae</taxon>
        <taxon>Streptophyta</taxon>
        <taxon>Embryophyta</taxon>
        <taxon>Tracheophyta</taxon>
        <taxon>Spermatophyta</taxon>
        <taxon>Magnoliopsida</taxon>
        <taxon>eudicotyledons</taxon>
        <taxon>Gunneridae</taxon>
        <taxon>Pentapetalae</taxon>
        <taxon>rosids</taxon>
        <taxon>fabids</taxon>
        <taxon>Fabales</taxon>
        <taxon>Fabaceae</taxon>
        <taxon>Papilionoideae</taxon>
        <taxon>50 kb inversion clade</taxon>
        <taxon>NPAAA clade</taxon>
        <taxon>indigoferoid/millettioid clade</taxon>
        <taxon>Phaseoleae</taxon>
        <taxon>Mucuna</taxon>
    </lineage>
</organism>
<comment type="caution">
    <text evidence="3">The sequence shown here is derived from an EMBL/GenBank/DDBJ whole genome shotgun (WGS) entry which is preliminary data.</text>
</comment>
<feature type="domain" description="Retrotransposon gag" evidence="2">
    <location>
        <begin position="67"/>
        <end position="165"/>
    </location>
</feature>
<feature type="region of interest" description="Disordered" evidence="1">
    <location>
        <begin position="279"/>
        <end position="300"/>
    </location>
</feature>
<dbReference type="Proteomes" id="UP000257109">
    <property type="component" value="Unassembled WGS sequence"/>
</dbReference>
<accession>A0A371IE07</accession>
<evidence type="ECO:0000256" key="1">
    <source>
        <dbReference type="SAM" id="MobiDB-lite"/>
    </source>
</evidence>
<keyword evidence="4" id="KW-1185">Reference proteome</keyword>
<proteinExistence type="predicted"/>